<dbReference type="GO" id="GO:0006508">
    <property type="term" value="P:proteolysis"/>
    <property type="evidence" value="ECO:0007669"/>
    <property type="project" value="UniProtKB-KW"/>
</dbReference>
<feature type="binding site" evidence="10">
    <location>
        <position position="208"/>
    </location>
    <ligand>
        <name>Zn(2+)</name>
        <dbReference type="ChEBI" id="CHEBI:29105"/>
        <note>catalytic</note>
    </ligand>
</feature>
<dbReference type="CDD" id="cd04280">
    <property type="entry name" value="ZnMc_astacin_like"/>
    <property type="match status" value="1"/>
</dbReference>
<dbReference type="Gene3D" id="3.40.390.10">
    <property type="entry name" value="Collagenase (Catalytic Domain)"/>
    <property type="match status" value="1"/>
</dbReference>
<dbReference type="InterPro" id="IPR006026">
    <property type="entry name" value="Peptidase_Metallo"/>
</dbReference>
<reference evidence="13" key="1">
    <citation type="submission" date="2016-12" db="EMBL/GenBank/DDBJ databases">
        <title>An insight into the sialome and mialome of the sand fly, Nyssomyia neivai.</title>
        <authorList>
            <person name="Sebastian V."/>
            <person name="Goulart T.M."/>
            <person name="Oliveira W."/>
            <person name="Calvo E."/>
            <person name="Oliveira L.F."/>
            <person name="Pinto M.C."/>
            <person name="Rosselino A.M."/>
            <person name="Ribeiro J.M."/>
        </authorList>
    </citation>
    <scope>NUCLEOTIDE SEQUENCE</scope>
</reference>
<evidence type="ECO:0000256" key="3">
    <source>
        <dbReference type="ARBA" id="ARBA00022729"/>
    </source>
</evidence>
<keyword evidence="3" id="KW-0732">Signal</keyword>
<dbReference type="EC" id="3.4.24.-" evidence="11"/>
<dbReference type="GO" id="GO:0004222">
    <property type="term" value="F:metalloendopeptidase activity"/>
    <property type="evidence" value="ECO:0007669"/>
    <property type="project" value="UniProtKB-UniRule"/>
</dbReference>
<comment type="cofactor">
    <cofactor evidence="10 11">
        <name>Zn(2+)</name>
        <dbReference type="ChEBI" id="CHEBI:29105"/>
    </cofactor>
    <text evidence="10 11">Binds 1 zinc ion per subunit.</text>
</comment>
<evidence type="ECO:0000313" key="13">
    <source>
        <dbReference type="EMBL" id="JAV08846.1"/>
    </source>
</evidence>
<evidence type="ECO:0000256" key="1">
    <source>
        <dbReference type="ARBA" id="ARBA00022670"/>
    </source>
</evidence>
<evidence type="ECO:0000256" key="9">
    <source>
        <dbReference type="ARBA" id="ARBA00023180"/>
    </source>
</evidence>
<dbReference type="PANTHER" id="PTHR10127">
    <property type="entry name" value="DISCOIDIN, CUB, EGF, LAMININ , AND ZINC METALLOPROTEASE DOMAIN CONTAINING"/>
    <property type="match status" value="1"/>
</dbReference>
<keyword evidence="6 10" id="KW-0482">Metalloprotease</keyword>
<keyword evidence="7" id="KW-0865">Zymogen</keyword>
<dbReference type="InterPro" id="IPR001506">
    <property type="entry name" value="Peptidase_M12A"/>
</dbReference>
<dbReference type="PROSITE" id="PS51864">
    <property type="entry name" value="ASTACIN"/>
    <property type="match status" value="1"/>
</dbReference>
<dbReference type="FunFam" id="3.40.390.10:FF:000015">
    <property type="entry name" value="Meprin A subunit"/>
    <property type="match status" value="1"/>
</dbReference>
<evidence type="ECO:0000256" key="6">
    <source>
        <dbReference type="ARBA" id="ARBA00023049"/>
    </source>
</evidence>
<keyword evidence="5 10" id="KW-0862">Zinc</keyword>
<dbReference type="GO" id="GO:0008270">
    <property type="term" value="F:zinc ion binding"/>
    <property type="evidence" value="ECO:0007669"/>
    <property type="project" value="UniProtKB-UniRule"/>
</dbReference>
<evidence type="ECO:0000256" key="4">
    <source>
        <dbReference type="ARBA" id="ARBA00022801"/>
    </source>
</evidence>
<evidence type="ECO:0000256" key="5">
    <source>
        <dbReference type="ARBA" id="ARBA00022833"/>
    </source>
</evidence>
<feature type="binding site" evidence="10">
    <location>
        <position position="214"/>
    </location>
    <ligand>
        <name>Zn(2+)</name>
        <dbReference type="ChEBI" id="CHEBI:29105"/>
        <note>catalytic</note>
    </ligand>
</feature>
<evidence type="ECO:0000256" key="8">
    <source>
        <dbReference type="ARBA" id="ARBA00023157"/>
    </source>
</evidence>
<keyword evidence="8 10" id="KW-1015">Disulfide bond</keyword>
<name>A0A1L8DQU8_9DIPT</name>
<feature type="active site" evidence="10">
    <location>
        <position position="205"/>
    </location>
</feature>
<feature type="disulfide bond" evidence="10">
    <location>
        <begin position="150"/>
        <end position="305"/>
    </location>
</feature>
<sequence length="307" mass="35432">MLGRYWMKWYAMLAQCSPVAPYSHHLRNRTQGYYFASGNVHRGVLYDCQSYFRRMPVSVLAATLASPLPKSNILLQPVEEMGDFFEGDMILTESQRQAFFKSRIDSRTGLLDERYRWQNNTLPYDFASDVSKEQQDYIELALHNISSNTCLTFTKRTDEVDYVKVSTDSTGCSSHVGRQGGMQILYLMSGKLGEGCFRFGTVMHEFIHALGFYHTQSAYNRDEYVLIKWENIDENAKHNFDKQSNKTTTMFDLEYDYGSVMHYGSKGFSINGEDTIVPLQEGVVIGQREKISELDIRRLNKMYNCPN</sequence>
<keyword evidence="1 10" id="KW-0645">Protease</keyword>
<evidence type="ECO:0000256" key="10">
    <source>
        <dbReference type="PROSITE-ProRule" id="PRU01211"/>
    </source>
</evidence>
<dbReference type="PANTHER" id="PTHR10127:SF814">
    <property type="entry name" value="MEPRIN A SUBUNIT BETA"/>
    <property type="match status" value="1"/>
</dbReference>
<keyword evidence="9" id="KW-0325">Glycoprotein</keyword>
<evidence type="ECO:0000256" key="2">
    <source>
        <dbReference type="ARBA" id="ARBA00022723"/>
    </source>
</evidence>
<accession>A0A1L8DQU8</accession>
<dbReference type="InterPro" id="IPR024079">
    <property type="entry name" value="MetalloPept_cat_dom_sf"/>
</dbReference>
<feature type="binding site" evidence="10">
    <location>
        <position position="204"/>
    </location>
    <ligand>
        <name>Zn(2+)</name>
        <dbReference type="ChEBI" id="CHEBI:29105"/>
        <note>catalytic</note>
    </ligand>
</feature>
<evidence type="ECO:0000259" key="12">
    <source>
        <dbReference type="PROSITE" id="PS51864"/>
    </source>
</evidence>
<evidence type="ECO:0000256" key="7">
    <source>
        <dbReference type="ARBA" id="ARBA00023145"/>
    </source>
</evidence>
<dbReference type="SUPFAM" id="SSF55486">
    <property type="entry name" value="Metalloproteases ('zincins'), catalytic domain"/>
    <property type="match status" value="1"/>
</dbReference>
<keyword evidence="4 10" id="KW-0378">Hydrolase</keyword>
<evidence type="ECO:0000256" key="11">
    <source>
        <dbReference type="RuleBase" id="RU361183"/>
    </source>
</evidence>
<dbReference type="Pfam" id="PF01400">
    <property type="entry name" value="Astacin"/>
    <property type="match status" value="1"/>
</dbReference>
<dbReference type="AlphaFoldDB" id="A0A1L8DQU8"/>
<dbReference type="EMBL" id="GFDF01005238">
    <property type="protein sequence ID" value="JAV08846.1"/>
    <property type="molecule type" value="Transcribed_RNA"/>
</dbReference>
<dbReference type="InterPro" id="IPR034035">
    <property type="entry name" value="Astacin-like_dom"/>
</dbReference>
<keyword evidence="2 10" id="KW-0479">Metal-binding</keyword>
<dbReference type="PRINTS" id="PR00480">
    <property type="entry name" value="ASTACIN"/>
</dbReference>
<proteinExistence type="predicted"/>
<protein>
    <recommendedName>
        <fullName evidence="11">Metalloendopeptidase</fullName>
        <ecNumber evidence="11">3.4.24.-</ecNumber>
    </recommendedName>
</protein>
<organism evidence="13">
    <name type="scientific">Nyssomyia neivai</name>
    <dbReference type="NCBI Taxonomy" id="330878"/>
    <lineage>
        <taxon>Eukaryota</taxon>
        <taxon>Metazoa</taxon>
        <taxon>Ecdysozoa</taxon>
        <taxon>Arthropoda</taxon>
        <taxon>Hexapoda</taxon>
        <taxon>Insecta</taxon>
        <taxon>Pterygota</taxon>
        <taxon>Neoptera</taxon>
        <taxon>Endopterygota</taxon>
        <taxon>Diptera</taxon>
        <taxon>Nematocera</taxon>
        <taxon>Psychodoidea</taxon>
        <taxon>Psychodidae</taxon>
        <taxon>Nyssomyia</taxon>
    </lineage>
</organism>
<comment type="caution">
    <text evidence="10">Lacks conserved residue(s) required for the propagation of feature annotation.</text>
</comment>
<feature type="domain" description="Peptidase M12A" evidence="12">
    <location>
        <begin position="108"/>
        <end position="306"/>
    </location>
</feature>
<dbReference type="SMART" id="SM00235">
    <property type="entry name" value="ZnMc"/>
    <property type="match status" value="1"/>
</dbReference>